<dbReference type="Gene3D" id="3.40.50.360">
    <property type="match status" value="1"/>
</dbReference>
<dbReference type="InterPro" id="IPR029039">
    <property type="entry name" value="Flavoprotein-like_sf"/>
</dbReference>
<dbReference type="Pfam" id="PF03358">
    <property type="entry name" value="FMN_red"/>
    <property type="match status" value="1"/>
</dbReference>
<evidence type="ECO:0000256" key="1">
    <source>
        <dbReference type="ARBA" id="ARBA00022630"/>
    </source>
</evidence>
<dbReference type="Proteomes" id="UP000276103">
    <property type="component" value="Unassembled WGS sequence"/>
</dbReference>
<evidence type="ECO:0000256" key="2">
    <source>
        <dbReference type="ARBA" id="ARBA00022643"/>
    </source>
</evidence>
<reference evidence="5 6" key="1">
    <citation type="journal article" date="2019" name="Genome Biol. Evol.">
        <title>Day and night: Metabolic profiles and evolutionary relationships of six axenic non-marine cyanobacteria.</title>
        <authorList>
            <person name="Will S.E."/>
            <person name="Henke P."/>
            <person name="Boedeker C."/>
            <person name="Huang S."/>
            <person name="Brinkmann H."/>
            <person name="Rohde M."/>
            <person name="Jarek M."/>
            <person name="Friedl T."/>
            <person name="Seufert S."/>
            <person name="Schumacher M."/>
            <person name="Overmann J."/>
            <person name="Neumann-Schaal M."/>
            <person name="Petersen J."/>
        </authorList>
    </citation>
    <scope>NUCLEOTIDE SEQUENCE [LARGE SCALE GENOMIC DNA]</scope>
    <source>
        <strain evidence="5 6">SAG 1403-4b</strain>
    </source>
</reference>
<dbReference type="OrthoDB" id="1643408at2"/>
<dbReference type="InterPro" id="IPR051814">
    <property type="entry name" value="NAD(P)H-dep_FMN_reductase"/>
</dbReference>
<dbReference type="PANTHER" id="PTHR43408:SF1">
    <property type="entry name" value="FMN REDUCTASE (NADPH)"/>
    <property type="match status" value="1"/>
</dbReference>
<organism evidence="5 6">
    <name type="scientific">Trichormus variabilis SAG 1403-4b</name>
    <dbReference type="NCBI Taxonomy" id="447716"/>
    <lineage>
        <taxon>Bacteria</taxon>
        <taxon>Bacillati</taxon>
        <taxon>Cyanobacteriota</taxon>
        <taxon>Cyanophyceae</taxon>
        <taxon>Nostocales</taxon>
        <taxon>Nostocaceae</taxon>
        <taxon>Trichormus</taxon>
    </lineage>
</organism>
<keyword evidence="3" id="KW-0560">Oxidoreductase</keyword>
<name>A0A433UF09_ANAVA</name>
<dbReference type="RefSeq" id="WP_127056849.1">
    <property type="nucleotide sequence ID" value="NZ_RSCM01000029.1"/>
</dbReference>
<dbReference type="AlphaFoldDB" id="A0A433UF09"/>
<dbReference type="SUPFAM" id="SSF52218">
    <property type="entry name" value="Flavoproteins"/>
    <property type="match status" value="1"/>
</dbReference>
<dbReference type="InterPro" id="IPR020048">
    <property type="entry name" value="NADPH-dep_FMN_reduc_SsuE"/>
</dbReference>
<comment type="caution">
    <text evidence="5">The sequence shown here is derived from an EMBL/GenBank/DDBJ whole genome shotgun (WGS) entry which is preliminary data.</text>
</comment>
<protein>
    <submittedName>
        <fullName evidence="5">FMN reductase (NADPH)</fullName>
    </submittedName>
</protein>
<dbReference type="NCBIfam" id="TIGR03567">
    <property type="entry name" value="FMN_reduc_SsuE"/>
    <property type="match status" value="1"/>
</dbReference>
<keyword evidence="2" id="KW-0288">FMN</keyword>
<gene>
    <name evidence="5" type="ORF">DSM107003_50700</name>
</gene>
<keyword evidence="1" id="KW-0285">Flavoprotein</keyword>
<evidence type="ECO:0000256" key="3">
    <source>
        <dbReference type="ARBA" id="ARBA00023002"/>
    </source>
</evidence>
<keyword evidence="6" id="KW-1185">Reference proteome</keyword>
<dbReference type="InterPro" id="IPR005025">
    <property type="entry name" value="FMN_Rdtase-like_dom"/>
</dbReference>
<dbReference type="EMBL" id="RSCM01000029">
    <property type="protein sequence ID" value="RUS92440.1"/>
    <property type="molecule type" value="Genomic_DNA"/>
</dbReference>
<evidence type="ECO:0000313" key="5">
    <source>
        <dbReference type="EMBL" id="RUS92440.1"/>
    </source>
</evidence>
<dbReference type="GO" id="GO:0008752">
    <property type="term" value="F:FMN reductase [NAD(P)H] activity"/>
    <property type="evidence" value="ECO:0007669"/>
    <property type="project" value="InterPro"/>
</dbReference>
<sequence length="188" mass="20408">MAYILAIAGSPSHPSKSYGLLEYATQFISQLGLETDIISVRDLPAEDLVYGRYNSAALEKPKALLEQASGVIIATPIYKAAYTGVLKAFLDLLPQKALTGKIILPLATGGTIAHLLSIEYALKPVLGELGARHILSTVYAVDKQIQIQADASLQLDEEIEQRLQEVLIEFVQAVNKSQPDVKELAYSN</sequence>
<dbReference type="GO" id="GO:0046306">
    <property type="term" value="P:alkanesulfonate catabolic process"/>
    <property type="evidence" value="ECO:0007669"/>
    <property type="project" value="InterPro"/>
</dbReference>
<evidence type="ECO:0000259" key="4">
    <source>
        <dbReference type="Pfam" id="PF03358"/>
    </source>
</evidence>
<dbReference type="PANTHER" id="PTHR43408">
    <property type="entry name" value="FMN REDUCTASE (NADPH)"/>
    <property type="match status" value="1"/>
</dbReference>
<accession>A0A433UF09</accession>
<evidence type="ECO:0000313" key="6">
    <source>
        <dbReference type="Proteomes" id="UP000276103"/>
    </source>
</evidence>
<proteinExistence type="predicted"/>
<feature type="domain" description="NADPH-dependent FMN reductase-like" evidence="4">
    <location>
        <begin position="4"/>
        <end position="144"/>
    </location>
</feature>